<dbReference type="AlphaFoldDB" id="A0A7G8Q7G8"/>
<evidence type="ECO:0000259" key="9">
    <source>
        <dbReference type="PROSITE" id="PS51471"/>
    </source>
</evidence>
<keyword evidence="3" id="KW-0227">DNA damage</keyword>
<sequence length="209" mass="23309">MDLFGPTSASGWQPLPLPGGELSLWSPWLSGDEADALLAELQADIAWEVHRIRMFGREVDSPRLSCWIGDKDATYVYSRTRFEPHPWTPALASLRDRVAQACGARFNSVLANLYRSGRDSMGWHSDNEPELGPQPVIASLSLGTERRFRLKPRAENAHAGVLGIVLGHGSLLRMAGDTQRLYLHDLPRTREAAGPRLNLTFRWVDASLR</sequence>
<dbReference type="InterPro" id="IPR005123">
    <property type="entry name" value="Oxoglu/Fe-dep_dioxygenase_dom"/>
</dbReference>
<keyword evidence="2" id="KW-0479">Metal-binding</keyword>
<evidence type="ECO:0000256" key="5">
    <source>
        <dbReference type="ARBA" id="ARBA00022964"/>
    </source>
</evidence>
<evidence type="ECO:0000256" key="4">
    <source>
        <dbReference type="ARBA" id="ARBA00022842"/>
    </source>
</evidence>
<evidence type="ECO:0000256" key="3">
    <source>
        <dbReference type="ARBA" id="ARBA00022763"/>
    </source>
</evidence>
<dbReference type="GO" id="GO:0016787">
    <property type="term" value="F:hydrolase activity"/>
    <property type="evidence" value="ECO:0007669"/>
    <property type="project" value="UniProtKB-ARBA"/>
</dbReference>
<dbReference type="GO" id="GO:0006307">
    <property type="term" value="P:DNA alkylation repair"/>
    <property type="evidence" value="ECO:0007669"/>
    <property type="project" value="InterPro"/>
</dbReference>
<dbReference type="KEGG" id="dtl:H8F01_06230"/>
<dbReference type="GO" id="GO:0140097">
    <property type="term" value="F:catalytic activity, acting on DNA"/>
    <property type="evidence" value="ECO:0007669"/>
    <property type="project" value="UniProtKB-ARBA"/>
</dbReference>
<dbReference type="GO" id="GO:0032451">
    <property type="term" value="F:demethylase activity"/>
    <property type="evidence" value="ECO:0007669"/>
    <property type="project" value="UniProtKB-ARBA"/>
</dbReference>
<dbReference type="PANTHER" id="PTHR31212:SF4">
    <property type="entry name" value="ALPHA-KETOGLUTARATE-DEPENDENT DIOXYGENASE ALKB HOMOLOG 3"/>
    <property type="match status" value="1"/>
</dbReference>
<evidence type="ECO:0000256" key="8">
    <source>
        <dbReference type="ARBA" id="ARBA00023204"/>
    </source>
</evidence>
<evidence type="ECO:0000256" key="2">
    <source>
        <dbReference type="ARBA" id="ARBA00022723"/>
    </source>
</evidence>
<dbReference type="SUPFAM" id="SSF51197">
    <property type="entry name" value="Clavaminate synthase-like"/>
    <property type="match status" value="1"/>
</dbReference>
<proteinExistence type="predicted"/>
<organism evidence="10 11">
    <name type="scientific">Dyella telluris</name>
    <dbReference type="NCBI Taxonomy" id="2763498"/>
    <lineage>
        <taxon>Bacteria</taxon>
        <taxon>Pseudomonadati</taxon>
        <taxon>Pseudomonadota</taxon>
        <taxon>Gammaproteobacteria</taxon>
        <taxon>Lysobacterales</taxon>
        <taxon>Rhodanobacteraceae</taxon>
        <taxon>Dyella</taxon>
    </lineage>
</organism>
<dbReference type="FunFam" id="2.60.120.590:FF:000004">
    <property type="entry name" value="DNA oxidative demethylase ALKBH2"/>
    <property type="match status" value="1"/>
</dbReference>
<dbReference type="Proteomes" id="UP000515873">
    <property type="component" value="Chromosome"/>
</dbReference>
<dbReference type="RefSeq" id="WP_187058156.1">
    <property type="nucleotide sequence ID" value="NZ_CP060412.1"/>
</dbReference>
<dbReference type="EMBL" id="CP060412">
    <property type="protein sequence ID" value="QNK02726.1"/>
    <property type="molecule type" value="Genomic_DNA"/>
</dbReference>
<accession>A0A7G8Q7G8</accession>
<evidence type="ECO:0000256" key="6">
    <source>
        <dbReference type="ARBA" id="ARBA00023002"/>
    </source>
</evidence>
<keyword evidence="8" id="KW-0234">DNA repair</keyword>
<gene>
    <name evidence="10" type="ORF">H8F01_06230</name>
</gene>
<evidence type="ECO:0000256" key="1">
    <source>
        <dbReference type="ARBA" id="ARBA00001954"/>
    </source>
</evidence>
<dbReference type="GO" id="GO:0016705">
    <property type="term" value="F:oxidoreductase activity, acting on paired donors, with incorporation or reduction of molecular oxygen"/>
    <property type="evidence" value="ECO:0007669"/>
    <property type="project" value="UniProtKB-ARBA"/>
</dbReference>
<protein>
    <submittedName>
        <fullName evidence="10">Alpha-ketoglutarate-dependent dioxygenase AlkB</fullName>
    </submittedName>
</protein>
<comment type="cofactor">
    <cofactor evidence="1">
        <name>Fe(2+)</name>
        <dbReference type="ChEBI" id="CHEBI:29033"/>
    </cofactor>
</comment>
<keyword evidence="5 10" id="KW-0223">Dioxygenase</keyword>
<keyword evidence="6" id="KW-0560">Oxidoreductase</keyword>
<dbReference type="InterPro" id="IPR027450">
    <property type="entry name" value="AlkB-like"/>
</dbReference>
<keyword evidence="4" id="KW-0460">Magnesium</keyword>
<dbReference type="InterPro" id="IPR032854">
    <property type="entry name" value="ALKBH3"/>
</dbReference>
<dbReference type="Pfam" id="PF13532">
    <property type="entry name" value="2OG-FeII_Oxy_2"/>
    <property type="match status" value="1"/>
</dbReference>
<keyword evidence="7" id="KW-0408">Iron</keyword>
<evidence type="ECO:0000313" key="11">
    <source>
        <dbReference type="Proteomes" id="UP000515873"/>
    </source>
</evidence>
<evidence type="ECO:0000256" key="7">
    <source>
        <dbReference type="ARBA" id="ARBA00023004"/>
    </source>
</evidence>
<evidence type="ECO:0000313" key="10">
    <source>
        <dbReference type="EMBL" id="QNK02726.1"/>
    </source>
</evidence>
<reference evidence="10 11" key="1">
    <citation type="submission" date="2020-08" db="EMBL/GenBank/DDBJ databases">
        <title>Dyella sp. G9 isolated from forest soil.</title>
        <authorList>
            <person name="Fu J."/>
            <person name="Qiu L."/>
        </authorList>
    </citation>
    <scope>NUCLEOTIDE SEQUENCE [LARGE SCALE GENOMIC DNA]</scope>
    <source>
        <strain evidence="10 11">G9</strain>
    </source>
</reference>
<dbReference type="InterPro" id="IPR037151">
    <property type="entry name" value="AlkB-like_sf"/>
</dbReference>
<feature type="domain" description="Fe2OG dioxygenase" evidence="9">
    <location>
        <begin position="105"/>
        <end position="205"/>
    </location>
</feature>
<dbReference type="PANTHER" id="PTHR31212">
    <property type="entry name" value="ALPHA-KETOGLUTARATE-DEPENDENT DIOXYGENASE ALKB HOMOLOG 3"/>
    <property type="match status" value="1"/>
</dbReference>
<dbReference type="Gene3D" id="2.60.120.590">
    <property type="entry name" value="Alpha-ketoglutarate-dependent dioxygenase AlkB-like"/>
    <property type="match status" value="1"/>
</dbReference>
<dbReference type="GO" id="GO:0051213">
    <property type="term" value="F:dioxygenase activity"/>
    <property type="evidence" value="ECO:0007669"/>
    <property type="project" value="UniProtKB-KW"/>
</dbReference>
<dbReference type="GO" id="GO:0046872">
    <property type="term" value="F:metal ion binding"/>
    <property type="evidence" value="ECO:0007669"/>
    <property type="project" value="UniProtKB-KW"/>
</dbReference>
<dbReference type="PROSITE" id="PS51471">
    <property type="entry name" value="FE2OG_OXY"/>
    <property type="match status" value="1"/>
</dbReference>
<name>A0A7G8Q7G8_9GAMM</name>
<keyword evidence="11" id="KW-1185">Reference proteome</keyword>